<comment type="subcellular location">
    <subcellularLocation>
        <location evidence="1">Mitochondrion outer membrane</location>
        <topology evidence="1">Single-pass membrane protein</topology>
    </subcellularLocation>
</comment>
<dbReference type="InterPro" id="IPR027417">
    <property type="entry name" value="P-loop_NTPase"/>
</dbReference>
<feature type="compositionally biased region" description="Basic and acidic residues" evidence="6">
    <location>
        <begin position="38"/>
        <end position="56"/>
    </location>
</feature>
<feature type="compositionally biased region" description="Basic and acidic residues" evidence="6">
    <location>
        <begin position="665"/>
        <end position="679"/>
    </location>
</feature>
<dbReference type="EMBL" id="JAKJXP020000033">
    <property type="protein sequence ID" value="KAK7752932.1"/>
    <property type="molecule type" value="Genomic_DNA"/>
</dbReference>
<feature type="region of interest" description="Disordered" evidence="6">
    <location>
        <begin position="963"/>
        <end position="998"/>
    </location>
</feature>
<evidence type="ECO:0000313" key="9">
    <source>
        <dbReference type="Proteomes" id="UP001320420"/>
    </source>
</evidence>
<evidence type="ECO:0000313" key="8">
    <source>
        <dbReference type="EMBL" id="KAK7752932.1"/>
    </source>
</evidence>
<evidence type="ECO:0000256" key="3">
    <source>
        <dbReference type="ARBA" id="ARBA00022787"/>
    </source>
</evidence>
<dbReference type="GO" id="GO:0016887">
    <property type="term" value="F:ATP hydrolysis activity"/>
    <property type="evidence" value="ECO:0007669"/>
    <property type="project" value="InterPro"/>
</dbReference>
<dbReference type="GO" id="GO:0005524">
    <property type="term" value="F:ATP binding"/>
    <property type="evidence" value="ECO:0007669"/>
    <property type="project" value="UniProtKB-KW"/>
</dbReference>
<dbReference type="InterPro" id="IPR003593">
    <property type="entry name" value="AAA+_ATPase"/>
</dbReference>
<organism evidence="8 9">
    <name type="scientific">Diatrype stigma</name>
    <dbReference type="NCBI Taxonomy" id="117547"/>
    <lineage>
        <taxon>Eukaryota</taxon>
        <taxon>Fungi</taxon>
        <taxon>Dikarya</taxon>
        <taxon>Ascomycota</taxon>
        <taxon>Pezizomycotina</taxon>
        <taxon>Sordariomycetes</taxon>
        <taxon>Xylariomycetidae</taxon>
        <taxon>Xylariales</taxon>
        <taxon>Diatrypaceae</taxon>
        <taxon>Diatrype</taxon>
    </lineage>
</organism>
<keyword evidence="3" id="KW-1000">Mitochondrion outer membrane</keyword>
<keyword evidence="3" id="KW-0472">Membrane</keyword>
<dbReference type="Pfam" id="PF17862">
    <property type="entry name" value="AAA_lid_3"/>
    <property type="match status" value="1"/>
</dbReference>
<sequence>MAPRRIASIRSTTPTLSRRHFHILPALRSAGSPGGSTEDDKNVPRPDNSDKSDADKNGTGTGTETEPNTETEIKPESDKNAPTETEKEKGDFTDAQNADENLFGETNASPNGEGQGRKKRVGNGPPKSRTLRSRRSEGLPPVQLPSDFRTTAVSRIEDLQLRVHEKVANMLKELIIHPEWSPKTLDYLDGAAYLFYDGPELRDKNARDANAHVALSYWRVAGLTYELQGRDALAEFIESHPPPLSISRHLSNPALLPGIEGVRSEETKSDIRAVVEPIWDLDIKRTALKGTHPAFFEEIATSLRAVFALQAPKNLKASDIQRPATVINVGFCKGFIAAQAVVRRLAAKVDADVLHLRAHDLAHIIGTYVGQNVILTQNPVSQLAYRAAQHNGRAYPSNDSESHDEDGSVVPYTQIIRQDRLRKDSKTSVMTMDEFLNGTSKSKPGELWEDLKINSVLEELVHAADSEGSEQRPLIVHIDDFHAINLDLEAGSSIIGKIRKVVDGLWVDGRKIALVGTCSSKGVPKAYQAYLDGLREVGLTERLINLPEINDLDRPVKKAIERIEELGYIEENERNITDVLLSMLKGNSEDVTTSRAAGLGLASTFFHAGSIRKDVPEAWKKRILSITEVYRIATFMIGMCGSDVFNTNALKQAITGISNIEGIKRLRAPHDTSSEDHSRRSMGFRSSGPGASRKDKEADHEEQLLSGLVNAKDIRTTFASIHAPKETIESIRMLTTLSLIQPEAFSYGVLATERIPGCLLYGPPGTGKTLLAKAVAKESGAHMIEVSAASINNMYVGESEKLVRALFRLARKKEPLVIFIDEADSLLGARGGSRDRAGTREVITQFLREWDGVDVDDGSDGSHKKTFIMVATNRPFDLDEAVLRRLPRKLLIDLPREPDRAAILRIHLRDEALAPTVDLADLARRTPLYSGSDLKNVCVAAAMAAVKEELAVDPVTGSFSFDPTTPGTTTAAASGASTATTNESKTKQQQQKQFKKRVLQPRHFDAALKEIAASVSEDMATLTAIRRFDERYGDSVTGGARRKGKRSMGFEVVPESRDADGARVRVAAVPRSGAE</sequence>
<dbReference type="Gene3D" id="1.10.8.60">
    <property type="match status" value="1"/>
</dbReference>
<feature type="compositionally biased region" description="Basic and acidic residues" evidence="6">
    <location>
        <begin position="71"/>
        <end position="92"/>
    </location>
</feature>
<evidence type="ECO:0000256" key="1">
    <source>
        <dbReference type="ARBA" id="ARBA00004572"/>
    </source>
</evidence>
<dbReference type="PANTHER" id="PTHR45644">
    <property type="entry name" value="AAA ATPASE, PUTATIVE (AFU_ORTHOLOGUE AFUA_2G12920)-RELATED-RELATED"/>
    <property type="match status" value="1"/>
</dbReference>
<feature type="compositionally biased region" description="Polar residues" evidence="6">
    <location>
        <begin position="94"/>
        <end position="112"/>
    </location>
</feature>
<keyword evidence="4" id="KW-0067">ATP-binding</keyword>
<accession>A0AAN9UTG1</accession>
<feature type="compositionally biased region" description="Low complexity" evidence="6">
    <location>
        <begin position="963"/>
        <end position="992"/>
    </location>
</feature>
<dbReference type="InterPro" id="IPR003960">
    <property type="entry name" value="ATPase_AAA_CS"/>
</dbReference>
<dbReference type="InterPro" id="IPR051701">
    <property type="entry name" value="Mito_OM_Translocase_MSP1"/>
</dbReference>
<proteinExistence type="predicted"/>
<evidence type="ECO:0000259" key="7">
    <source>
        <dbReference type="SMART" id="SM00382"/>
    </source>
</evidence>
<comment type="caution">
    <text evidence="8">The sequence shown here is derived from an EMBL/GenBank/DDBJ whole genome shotgun (WGS) entry which is preliminary data.</text>
</comment>
<feature type="region of interest" description="Disordered" evidence="6">
    <location>
        <begin position="665"/>
        <end position="700"/>
    </location>
</feature>
<keyword evidence="5" id="KW-0496">Mitochondrion</keyword>
<dbReference type="Gene3D" id="3.40.50.300">
    <property type="entry name" value="P-loop containing nucleotide triphosphate hydrolases"/>
    <property type="match status" value="1"/>
</dbReference>
<protein>
    <recommendedName>
        <fullName evidence="7">AAA+ ATPase domain-containing protein</fullName>
    </recommendedName>
</protein>
<dbReference type="SMART" id="SM00382">
    <property type="entry name" value="AAA"/>
    <property type="match status" value="1"/>
</dbReference>
<dbReference type="InterPro" id="IPR041569">
    <property type="entry name" value="AAA_lid_3"/>
</dbReference>
<gene>
    <name evidence="8" type="ORF">SLS62_005091</name>
</gene>
<dbReference type="Proteomes" id="UP001320420">
    <property type="component" value="Unassembled WGS sequence"/>
</dbReference>
<dbReference type="AlphaFoldDB" id="A0AAN9UTG1"/>
<evidence type="ECO:0000256" key="2">
    <source>
        <dbReference type="ARBA" id="ARBA00022741"/>
    </source>
</evidence>
<feature type="region of interest" description="Disordered" evidence="6">
    <location>
        <begin position="1"/>
        <end position="146"/>
    </location>
</feature>
<keyword evidence="2" id="KW-0547">Nucleotide-binding</keyword>
<evidence type="ECO:0000256" key="5">
    <source>
        <dbReference type="ARBA" id="ARBA00023128"/>
    </source>
</evidence>
<dbReference type="GO" id="GO:0005741">
    <property type="term" value="C:mitochondrial outer membrane"/>
    <property type="evidence" value="ECO:0007669"/>
    <property type="project" value="UniProtKB-SubCell"/>
</dbReference>
<keyword evidence="9" id="KW-1185">Reference proteome</keyword>
<evidence type="ECO:0000256" key="6">
    <source>
        <dbReference type="SAM" id="MobiDB-lite"/>
    </source>
</evidence>
<reference evidence="8 9" key="1">
    <citation type="submission" date="2024-02" db="EMBL/GenBank/DDBJ databases">
        <title>De novo assembly and annotation of 12 fungi associated with fruit tree decline syndrome in Ontario, Canada.</title>
        <authorList>
            <person name="Sulman M."/>
            <person name="Ellouze W."/>
            <person name="Ilyukhin E."/>
        </authorList>
    </citation>
    <scope>NUCLEOTIDE SEQUENCE [LARGE SCALE GENOMIC DNA]</scope>
    <source>
        <strain evidence="8 9">M11/M66-122</strain>
    </source>
</reference>
<evidence type="ECO:0000256" key="4">
    <source>
        <dbReference type="ARBA" id="ARBA00022840"/>
    </source>
</evidence>
<dbReference type="InterPro" id="IPR003959">
    <property type="entry name" value="ATPase_AAA_core"/>
</dbReference>
<dbReference type="PROSITE" id="PS00674">
    <property type="entry name" value="AAA"/>
    <property type="match status" value="1"/>
</dbReference>
<feature type="domain" description="AAA+ ATPase" evidence="7">
    <location>
        <begin position="754"/>
        <end position="896"/>
    </location>
</feature>
<dbReference type="SUPFAM" id="SSF52540">
    <property type="entry name" value="P-loop containing nucleoside triphosphate hydrolases"/>
    <property type="match status" value="1"/>
</dbReference>
<dbReference type="Pfam" id="PF00004">
    <property type="entry name" value="AAA"/>
    <property type="match status" value="1"/>
</dbReference>
<dbReference type="PANTHER" id="PTHR45644:SF56">
    <property type="entry name" value="AAA ATPASE, PUTATIVE (AFU_ORTHOLOGUE AFUA_2G12920)-RELATED"/>
    <property type="match status" value="1"/>
</dbReference>
<name>A0AAN9UTG1_9PEZI</name>